<accession>A0A9X1YH84</accession>
<evidence type="ECO:0000256" key="5">
    <source>
        <dbReference type="ARBA" id="ARBA00023002"/>
    </source>
</evidence>
<dbReference type="Gene3D" id="1.10.540.10">
    <property type="entry name" value="Acyl-CoA dehydrogenase/oxidase, N-terminal domain"/>
    <property type="match status" value="1"/>
</dbReference>
<evidence type="ECO:0000313" key="8">
    <source>
        <dbReference type="EMBL" id="MCK9685692.1"/>
    </source>
</evidence>
<dbReference type="RefSeq" id="WP_275681687.1">
    <property type="nucleotide sequence ID" value="NZ_JAJLJH010000001.1"/>
</dbReference>
<dbReference type="SUPFAM" id="SSF47203">
    <property type="entry name" value="Acyl-CoA dehydrogenase C-terminal domain-like"/>
    <property type="match status" value="1"/>
</dbReference>
<evidence type="ECO:0000259" key="7">
    <source>
        <dbReference type="Pfam" id="PF02771"/>
    </source>
</evidence>
<keyword evidence="9" id="KW-1185">Reference proteome</keyword>
<dbReference type="PANTHER" id="PTHR43884:SF20">
    <property type="entry name" value="ACYL-COA DEHYDROGENASE FADE28"/>
    <property type="match status" value="1"/>
</dbReference>
<dbReference type="InterPro" id="IPR046373">
    <property type="entry name" value="Acyl-CoA_Oxase/DH_mid-dom_sf"/>
</dbReference>
<dbReference type="Pfam" id="PF02771">
    <property type="entry name" value="Acyl-CoA_dh_N"/>
    <property type="match status" value="1"/>
</dbReference>
<reference evidence="8" key="1">
    <citation type="submission" date="2021-11" db="EMBL/GenBank/DDBJ databases">
        <title>BS-T2-15 a new species belonging to the Comamonadaceae family isolated from the soil of a French oak forest.</title>
        <authorList>
            <person name="Mieszkin S."/>
            <person name="Alain K."/>
        </authorList>
    </citation>
    <scope>NUCLEOTIDE SEQUENCE</scope>
    <source>
        <strain evidence="8">BS-T2-15</strain>
    </source>
</reference>
<comment type="similarity">
    <text evidence="2">Belongs to the acyl-CoA dehydrogenase family.</text>
</comment>
<dbReference type="SUPFAM" id="SSF56645">
    <property type="entry name" value="Acyl-CoA dehydrogenase NM domain-like"/>
    <property type="match status" value="1"/>
</dbReference>
<keyword evidence="3" id="KW-0285">Flavoprotein</keyword>
<dbReference type="Proteomes" id="UP001139353">
    <property type="component" value="Unassembled WGS sequence"/>
</dbReference>
<dbReference type="GO" id="GO:0003995">
    <property type="term" value="F:acyl-CoA dehydrogenase activity"/>
    <property type="evidence" value="ECO:0007669"/>
    <property type="project" value="TreeGrafter"/>
</dbReference>
<keyword evidence="5" id="KW-0560">Oxidoreductase</keyword>
<proteinExistence type="inferred from homology"/>
<dbReference type="Gene3D" id="2.40.110.10">
    <property type="entry name" value="Butyryl-CoA Dehydrogenase, subunit A, domain 2"/>
    <property type="match status" value="1"/>
</dbReference>
<feature type="domain" description="Acyl-CoA dehydrogenase/oxidase C-terminal" evidence="6">
    <location>
        <begin position="232"/>
        <end position="352"/>
    </location>
</feature>
<dbReference type="AlphaFoldDB" id="A0A9X1YH84"/>
<evidence type="ECO:0000256" key="4">
    <source>
        <dbReference type="ARBA" id="ARBA00022827"/>
    </source>
</evidence>
<organism evidence="8 9">
    <name type="scientific">Scleromatobacter humisilvae</name>
    <dbReference type="NCBI Taxonomy" id="2897159"/>
    <lineage>
        <taxon>Bacteria</taxon>
        <taxon>Pseudomonadati</taxon>
        <taxon>Pseudomonadota</taxon>
        <taxon>Betaproteobacteria</taxon>
        <taxon>Burkholderiales</taxon>
        <taxon>Sphaerotilaceae</taxon>
        <taxon>Scleromatobacter</taxon>
    </lineage>
</organism>
<evidence type="ECO:0000259" key="6">
    <source>
        <dbReference type="Pfam" id="PF00441"/>
    </source>
</evidence>
<dbReference type="InterPro" id="IPR037069">
    <property type="entry name" value="AcylCoA_DH/ox_N_sf"/>
</dbReference>
<comment type="cofactor">
    <cofactor evidence="1">
        <name>FAD</name>
        <dbReference type="ChEBI" id="CHEBI:57692"/>
    </cofactor>
</comment>
<dbReference type="GO" id="GO:0050660">
    <property type="term" value="F:flavin adenine dinucleotide binding"/>
    <property type="evidence" value="ECO:0007669"/>
    <property type="project" value="InterPro"/>
</dbReference>
<evidence type="ECO:0000256" key="3">
    <source>
        <dbReference type="ARBA" id="ARBA00022630"/>
    </source>
</evidence>
<dbReference type="InterPro" id="IPR013786">
    <property type="entry name" value="AcylCoA_DH/ox_N"/>
</dbReference>
<dbReference type="Pfam" id="PF00441">
    <property type="entry name" value="Acyl-CoA_dh_1"/>
    <property type="match status" value="1"/>
</dbReference>
<dbReference type="InterPro" id="IPR009100">
    <property type="entry name" value="AcylCoA_DH/oxidase_NM_dom_sf"/>
</dbReference>
<keyword evidence="4" id="KW-0274">FAD</keyword>
<feature type="domain" description="Acyl-CoA dehydrogenase/oxidase N-terminal" evidence="7">
    <location>
        <begin position="6"/>
        <end position="118"/>
    </location>
</feature>
<sequence length="371" mass="40001">MNFDYSPDQRLLKDEVRKFLAAECPIATVRAVLDDDGRTHDATLWSKVAEMGWLATVIPEAYGGLGLSHVELCAIAEEMGRALAPVPFASTLYAFAQGLQLAGSESQRAHWLPLVAQGAAIGCMATAEGPGEILPRELRVRAHGGRLTGSKCPVVDADVADVALVLAEADAGPTMFLVALQGEGVARARLESLDPTRGLARLDFSGARAEQLGADGEGRILAEGIHCRAAALLSFEQIGGAERCLEMARDFALERKAFGRSVASYQAIKHKLADVYVRTQLARSNAYYAAWALDNDSAELPIAAAAARIAACDAHWQAAKENVQTHGGMGFTWEVDAHLHYRRAQQLALAVGAPRYWKHRLVSELELRKAH</sequence>
<evidence type="ECO:0000256" key="2">
    <source>
        <dbReference type="ARBA" id="ARBA00009347"/>
    </source>
</evidence>
<protein>
    <submittedName>
        <fullName evidence="8">Acyl-CoA/acyl-ACP dehydrogenase</fullName>
    </submittedName>
</protein>
<evidence type="ECO:0000313" key="9">
    <source>
        <dbReference type="Proteomes" id="UP001139353"/>
    </source>
</evidence>
<dbReference type="InterPro" id="IPR036250">
    <property type="entry name" value="AcylCo_DH-like_C"/>
</dbReference>
<evidence type="ECO:0000256" key="1">
    <source>
        <dbReference type="ARBA" id="ARBA00001974"/>
    </source>
</evidence>
<gene>
    <name evidence="8" type="ORF">LPC04_08215</name>
</gene>
<dbReference type="PANTHER" id="PTHR43884">
    <property type="entry name" value="ACYL-COA DEHYDROGENASE"/>
    <property type="match status" value="1"/>
</dbReference>
<dbReference type="Gene3D" id="1.20.140.10">
    <property type="entry name" value="Butyryl-CoA Dehydrogenase, subunit A, domain 3"/>
    <property type="match status" value="1"/>
</dbReference>
<dbReference type="InterPro" id="IPR009075">
    <property type="entry name" value="AcylCo_DH/oxidase_C"/>
</dbReference>
<comment type="caution">
    <text evidence="8">The sequence shown here is derived from an EMBL/GenBank/DDBJ whole genome shotgun (WGS) entry which is preliminary data.</text>
</comment>
<name>A0A9X1YH84_9BURK</name>
<dbReference type="EMBL" id="JAJLJH010000001">
    <property type="protein sequence ID" value="MCK9685692.1"/>
    <property type="molecule type" value="Genomic_DNA"/>
</dbReference>